<evidence type="ECO:0000313" key="1">
    <source>
        <dbReference type="EMBL" id="SVC78510.1"/>
    </source>
</evidence>
<reference evidence="1" key="1">
    <citation type="submission" date="2018-05" db="EMBL/GenBank/DDBJ databases">
        <authorList>
            <person name="Lanie J.A."/>
            <person name="Ng W.-L."/>
            <person name="Kazmierczak K.M."/>
            <person name="Andrzejewski T.M."/>
            <person name="Davidsen T.M."/>
            <person name="Wayne K.J."/>
            <person name="Tettelin H."/>
            <person name="Glass J.I."/>
            <person name="Rusch D."/>
            <person name="Podicherti R."/>
            <person name="Tsui H.-C.T."/>
            <person name="Winkler M.E."/>
        </authorList>
    </citation>
    <scope>NUCLEOTIDE SEQUENCE</scope>
</reference>
<proteinExistence type="predicted"/>
<dbReference type="InterPro" id="IPR001387">
    <property type="entry name" value="Cro/C1-type_HTH"/>
</dbReference>
<dbReference type="InterPro" id="IPR010982">
    <property type="entry name" value="Lambda_DNA-bd_dom_sf"/>
</dbReference>
<dbReference type="AlphaFoldDB" id="A0A382Q0H2"/>
<dbReference type="GO" id="GO:0003677">
    <property type="term" value="F:DNA binding"/>
    <property type="evidence" value="ECO:0007669"/>
    <property type="project" value="InterPro"/>
</dbReference>
<accession>A0A382Q0H2</accession>
<dbReference type="CDD" id="cd00093">
    <property type="entry name" value="HTH_XRE"/>
    <property type="match status" value="1"/>
</dbReference>
<gene>
    <name evidence="1" type="ORF">METZ01_LOCUS331364</name>
</gene>
<dbReference type="SUPFAM" id="SSF47413">
    <property type="entry name" value="lambda repressor-like DNA-binding domains"/>
    <property type="match status" value="1"/>
</dbReference>
<name>A0A382Q0H2_9ZZZZ</name>
<sequence length="81" mass="9226">RERKGLDHNTLALKISEKKSIITSVETENMRPNEKLIKKLESYLNIKLTEEVDDSTSSYSPNSKKAMTMGDLINQALEDKD</sequence>
<evidence type="ECO:0008006" key="2">
    <source>
        <dbReference type="Google" id="ProtNLM"/>
    </source>
</evidence>
<feature type="non-terminal residue" evidence="1">
    <location>
        <position position="1"/>
    </location>
</feature>
<dbReference type="Gene3D" id="1.10.260.40">
    <property type="entry name" value="lambda repressor-like DNA-binding domains"/>
    <property type="match status" value="1"/>
</dbReference>
<organism evidence="1">
    <name type="scientific">marine metagenome</name>
    <dbReference type="NCBI Taxonomy" id="408172"/>
    <lineage>
        <taxon>unclassified sequences</taxon>
        <taxon>metagenomes</taxon>
        <taxon>ecological metagenomes</taxon>
    </lineage>
</organism>
<protein>
    <recommendedName>
        <fullName evidence="2">HTH cro/C1-type domain-containing protein</fullName>
    </recommendedName>
</protein>
<dbReference type="EMBL" id="UINC01110777">
    <property type="protein sequence ID" value="SVC78510.1"/>
    <property type="molecule type" value="Genomic_DNA"/>
</dbReference>